<name>A0A7U9PV66_9CHLR</name>
<keyword evidence="3" id="KW-1185">Reference proteome</keyword>
<evidence type="ECO:0000256" key="1">
    <source>
        <dbReference type="SAM" id="MobiDB-lite"/>
    </source>
</evidence>
<dbReference type="Proteomes" id="UP000253922">
    <property type="component" value="Unassembled WGS sequence"/>
</dbReference>
<dbReference type="AlphaFoldDB" id="A0A7U9PV66"/>
<evidence type="ECO:0000313" key="3">
    <source>
        <dbReference type="Proteomes" id="UP000253922"/>
    </source>
</evidence>
<feature type="region of interest" description="Disordered" evidence="1">
    <location>
        <begin position="1"/>
        <end position="22"/>
    </location>
</feature>
<accession>A0A7U9PV66</accession>
<protein>
    <submittedName>
        <fullName evidence="2">Transposase and inactivated derivatives</fullName>
    </submittedName>
</protein>
<reference evidence="3" key="1">
    <citation type="submission" date="2015-07" db="EMBL/GenBank/DDBJ databases">
        <title>Draft Genome Sequences of Anaerolinea thermolimosa IMO-1, Bellilinea caldifistulae GOMI-1, Leptolinea tardivitalis YMTK-2, Levilinea saccharolytica KIBI-1,Longilinea arvoryzae KOME-1, Previously Described as Members of the Anaerolineaceae (Chloroflexi).</title>
        <authorList>
            <person name="Sekiguchi Y."/>
            <person name="Ohashi A."/>
            <person name="Matsuura N."/>
            <person name="Tourlousse M.D."/>
        </authorList>
    </citation>
    <scope>NUCLEOTIDE SEQUENCE [LARGE SCALE GENOMIC DNA]</scope>
    <source>
        <strain evidence="3">IMO-1</strain>
    </source>
</reference>
<sequence>MSALEGSDGEVSESVTEPPSSTVVAETPKLAVGATFTTVTVAYPKCCARKGCPGVRFIPRQEVSKKIVDTEHRQVTAWRYECMSCGHVFRVYPRGVDHKQISKRVNGMAVMMYLLGLSYGAVEIVLGSLGIGIGKTSVYRAVQEAARRVPGMRQGKQLEGYRAKAVGADVTSVRCHGRWVTVGIAVDAINGMVLSIDELPGEDAEQLKAWLEPILNAVDAEVVVSDDADAFKKVSDETGRSQQVCKSHVGRNTEDLVEELSAIIREGQDHSLEAIQVSPERALEDLACLKAMIHSRRPEDQACLEGIYLRYAQARKPGKGKKHDVAFRIRNLFMDRWNLWPRLTFYRNWKDEDGNEIIDGTNNHCERAIGWWIKERYRSMRGYKQEQSALGISRLIALAGNHLARGLHLADLMA</sequence>
<gene>
    <name evidence="2" type="ORF">ATHL_03730</name>
</gene>
<dbReference type="EMBL" id="DF967970">
    <property type="protein sequence ID" value="GAP08820.1"/>
    <property type="molecule type" value="Genomic_DNA"/>
</dbReference>
<proteinExistence type="predicted"/>
<feature type="compositionally biased region" description="Low complexity" evidence="1">
    <location>
        <begin position="12"/>
        <end position="22"/>
    </location>
</feature>
<organism evidence="2 3">
    <name type="scientific">Anaerolinea thermolimosa</name>
    <dbReference type="NCBI Taxonomy" id="229919"/>
    <lineage>
        <taxon>Bacteria</taxon>
        <taxon>Bacillati</taxon>
        <taxon>Chloroflexota</taxon>
        <taxon>Anaerolineae</taxon>
        <taxon>Anaerolineales</taxon>
        <taxon>Anaerolineaceae</taxon>
        <taxon>Anaerolinea</taxon>
    </lineage>
</organism>
<evidence type="ECO:0000313" key="2">
    <source>
        <dbReference type="EMBL" id="GAP08820.1"/>
    </source>
</evidence>